<dbReference type="GO" id="GO:0016787">
    <property type="term" value="F:hydrolase activity"/>
    <property type="evidence" value="ECO:0007669"/>
    <property type="project" value="UniProtKB-KW"/>
</dbReference>
<dbReference type="RefSeq" id="WP_008582399.1">
    <property type="nucleotide sequence ID" value="NZ_CP007035.1"/>
</dbReference>
<organism evidence="4 5">
    <name type="scientific">Niabella soli DSM 19437</name>
    <dbReference type="NCBI Taxonomy" id="929713"/>
    <lineage>
        <taxon>Bacteria</taxon>
        <taxon>Pseudomonadati</taxon>
        <taxon>Bacteroidota</taxon>
        <taxon>Chitinophagia</taxon>
        <taxon>Chitinophagales</taxon>
        <taxon>Chitinophagaceae</taxon>
        <taxon>Niabella</taxon>
    </lineage>
</organism>
<evidence type="ECO:0000313" key="5">
    <source>
        <dbReference type="Proteomes" id="UP000003586"/>
    </source>
</evidence>
<dbReference type="PROSITE" id="PS00523">
    <property type="entry name" value="SULFATASE_1"/>
    <property type="match status" value="1"/>
</dbReference>
<dbReference type="SUPFAM" id="SSF53649">
    <property type="entry name" value="Alkaline phosphatase-like"/>
    <property type="match status" value="1"/>
</dbReference>
<name>W0EY38_9BACT</name>
<evidence type="ECO:0000256" key="1">
    <source>
        <dbReference type="ARBA" id="ARBA00008779"/>
    </source>
</evidence>
<proteinExistence type="inferred from homology"/>
<gene>
    <name evidence="4" type="ORF">NIASO_00020</name>
</gene>
<dbReference type="EMBL" id="CP007035">
    <property type="protein sequence ID" value="AHF14016.1"/>
    <property type="molecule type" value="Genomic_DNA"/>
</dbReference>
<dbReference type="InterPro" id="IPR000917">
    <property type="entry name" value="Sulfatase_N"/>
</dbReference>
<keyword evidence="5" id="KW-1185">Reference proteome</keyword>
<dbReference type="CDD" id="cd16027">
    <property type="entry name" value="SGSH"/>
    <property type="match status" value="1"/>
</dbReference>
<accession>W0EY38</accession>
<dbReference type="STRING" id="929713.NIASO_00020"/>
<dbReference type="InterPro" id="IPR017850">
    <property type="entry name" value="Alkaline_phosphatase_core_sf"/>
</dbReference>
<dbReference type="KEGG" id="nso:NIASO_00020"/>
<protein>
    <submittedName>
        <fullName evidence="4">Sulfatase</fullName>
    </submittedName>
</protein>
<evidence type="ECO:0000256" key="2">
    <source>
        <dbReference type="ARBA" id="ARBA00022801"/>
    </source>
</evidence>
<evidence type="ECO:0000259" key="3">
    <source>
        <dbReference type="Pfam" id="PF00884"/>
    </source>
</evidence>
<feature type="domain" description="Sulfatase N-terminal" evidence="3">
    <location>
        <begin position="33"/>
        <end position="309"/>
    </location>
</feature>
<keyword evidence="2" id="KW-0378">Hydrolase</keyword>
<dbReference type="InterPro" id="IPR052701">
    <property type="entry name" value="GAG_Ulvan_Degrading_Sulfatases"/>
</dbReference>
<evidence type="ECO:0000313" key="4">
    <source>
        <dbReference type="EMBL" id="AHF14016.1"/>
    </source>
</evidence>
<dbReference type="PANTHER" id="PTHR43751">
    <property type="entry name" value="SULFATASE"/>
    <property type="match status" value="1"/>
</dbReference>
<dbReference type="PANTHER" id="PTHR43751:SF1">
    <property type="entry name" value="SULFATASE ATSG-RELATED"/>
    <property type="match status" value="1"/>
</dbReference>
<dbReference type="HOGENOM" id="CLU_006332_7_3_10"/>
<sequence>MKPHRIRQAGYITGLLLFFYCLAGGNLSAQQAPNIIVFIADDLNQQDVGCYGNADVRTPNMDLLAKEGMRFTKAYAASSMCTPSRSAVFTGLYPYRNGSQMNHFTVRPDIQGLPQFLQKLGYRVVISGKIDVFPLKNFPFEVIGKEFGKYAPVENRVDRKKETVHLIEDHFSKHANQPICLIVAPWLPHVPWFPHKDFDPQQIKMPAYLADTKETRGALASYYQSISAADNMLGEVMQALDRAGQTQHTLFMFTADQGAQFPSAKWTVYDKGLKVPLIVRWPGHTAKGTVSDALISLVDIAPTLVDAGGGVPVTGLDGKSFKPVLDNAKMHHHDFVFAETSVEPHFWYNYTPARSIITADGWHYIKNYHPGKRFITHIDKVERNEFYFDSWVEAAVHNQQAQFLLNRYSYHPPEEIYNDQKDPEEFHNLAQQGNYKSKLDALRDLLTRELSRQGETDEMIKSGPLPQFFDNSYVIAQNKSASDLSFNRKRWNPDVLYITAYLTQINKGGVVCDYFNNFKLFAYKGKIGIGTGGDSILESTLLPEKNGQLVFRLTKEGALSVLFNNREVLATALHRDLTKIQEGYVTCGMLQGLKLEGRLQPYEGTIRDLQFVMNQLDKAP</sequence>
<dbReference type="InterPro" id="IPR024607">
    <property type="entry name" value="Sulfatase_CS"/>
</dbReference>
<reference evidence="4 5" key="1">
    <citation type="submission" date="2013-12" db="EMBL/GenBank/DDBJ databases">
        <authorList>
            <consortium name="DOE Joint Genome Institute"/>
            <person name="Eisen J."/>
            <person name="Huntemann M."/>
            <person name="Han J."/>
            <person name="Chen A."/>
            <person name="Kyrpides N."/>
            <person name="Mavromatis K."/>
            <person name="Markowitz V."/>
            <person name="Palaniappan K."/>
            <person name="Ivanova N."/>
            <person name="Schaumberg A."/>
            <person name="Pati A."/>
            <person name="Liolios K."/>
            <person name="Nordberg H.P."/>
            <person name="Cantor M.N."/>
            <person name="Hua S.X."/>
            <person name="Woyke T."/>
        </authorList>
    </citation>
    <scope>NUCLEOTIDE SEQUENCE [LARGE SCALE GENOMIC DNA]</scope>
    <source>
        <strain evidence="5">DSM 19437</strain>
    </source>
</reference>
<dbReference type="Pfam" id="PF00884">
    <property type="entry name" value="Sulfatase"/>
    <property type="match status" value="1"/>
</dbReference>
<dbReference type="eggNOG" id="COG3119">
    <property type="taxonomic scope" value="Bacteria"/>
</dbReference>
<dbReference type="Gene3D" id="3.40.720.10">
    <property type="entry name" value="Alkaline Phosphatase, subunit A"/>
    <property type="match status" value="1"/>
</dbReference>
<comment type="similarity">
    <text evidence="1">Belongs to the sulfatase family.</text>
</comment>
<dbReference type="Proteomes" id="UP000003586">
    <property type="component" value="Chromosome"/>
</dbReference>
<dbReference type="AlphaFoldDB" id="W0EY38"/>
<dbReference type="OrthoDB" id="975025at2"/>